<reference evidence="8 9" key="1">
    <citation type="journal article" date="2020" name="Microbiol. Resour. Announc.">
        <title>Draft Genome Sequence of a Cladosporium Species Isolated from the Mesophotic Ascidian Didemnum maculosum.</title>
        <authorList>
            <person name="Gioti A."/>
            <person name="Siaperas R."/>
            <person name="Nikolaivits E."/>
            <person name="Le Goff G."/>
            <person name="Ouazzani J."/>
            <person name="Kotoulas G."/>
            <person name="Topakas E."/>
        </authorList>
    </citation>
    <scope>NUCLEOTIDE SEQUENCE [LARGE SCALE GENOMIC DNA]</scope>
    <source>
        <strain evidence="8 9">TM138-S3</strain>
    </source>
</reference>
<keyword evidence="9" id="KW-1185">Reference proteome</keyword>
<dbReference type="Proteomes" id="UP000803884">
    <property type="component" value="Unassembled WGS sequence"/>
</dbReference>
<dbReference type="FunFam" id="1.20.1740.10:FF:000039">
    <property type="entry name" value="Neutral amino acid transporter (Eurofung)"/>
    <property type="match status" value="1"/>
</dbReference>
<dbReference type="GO" id="GO:0015179">
    <property type="term" value="F:L-amino acid transmembrane transporter activity"/>
    <property type="evidence" value="ECO:0007669"/>
    <property type="project" value="TreeGrafter"/>
</dbReference>
<feature type="transmembrane region" description="Helical" evidence="6">
    <location>
        <begin position="376"/>
        <end position="399"/>
    </location>
</feature>
<feature type="transmembrane region" description="Helical" evidence="6">
    <location>
        <begin position="70"/>
        <end position="94"/>
    </location>
</feature>
<comment type="subcellular location">
    <subcellularLocation>
        <location evidence="1">Membrane</location>
        <topology evidence="1">Multi-pass membrane protein</topology>
    </subcellularLocation>
</comment>
<dbReference type="EMBL" id="JAAQHG020000019">
    <property type="protein sequence ID" value="KAL1585459.1"/>
    <property type="molecule type" value="Genomic_DNA"/>
</dbReference>
<dbReference type="PANTHER" id="PTHR22950">
    <property type="entry name" value="AMINO ACID TRANSPORTER"/>
    <property type="match status" value="1"/>
</dbReference>
<evidence type="ECO:0000313" key="9">
    <source>
        <dbReference type="Proteomes" id="UP000803884"/>
    </source>
</evidence>
<feature type="transmembrane region" description="Helical" evidence="6">
    <location>
        <begin position="263"/>
        <end position="286"/>
    </location>
</feature>
<keyword evidence="5 6" id="KW-0472">Membrane</keyword>
<feature type="transmembrane region" description="Helical" evidence="6">
    <location>
        <begin position="182"/>
        <end position="203"/>
    </location>
</feature>
<dbReference type="Pfam" id="PF01490">
    <property type="entry name" value="Aa_trans"/>
    <property type="match status" value="1"/>
</dbReference>
<feature type="domain" description="Amino acid transporter transmembrane" evidence="7">
    <location>
        <begin position="43"/>
        <end position="438"/>
    </location>
</feature>
<sequence>MAADASKKNFDEELVGVPSRADGEVTDAVFGNVEEGGPDYRSVGWLGASVLMMKTEVGLGVLSIPEAFNVLGMIPGIILLLVIGGITTWSSYVVGQFKLKHPQVYGIPDVGMLLFGPIGRDCLAVAFCLFWIFIAGSAMLGVSIGLNAVSTHGTCTAVFVAVAAVIGFSIASIRTLGKISALAWIGMFSILSAIFAVTIATGVQDRPAAAPQTGDFKSNWQLVGSPTFADAMSAICSLIFAFAGVPAYFSIASEMRNPHHYTYSLAMCRGIAISTYLIIGIIVYYYCGSFVASPALGSAGNLMKKVSYGLALPGLIVSTVLYIHLTAKYVFIRALRNSKHLTANTLIHWASWIGCVFTTSIIAYCIASGIPAFGGLVSLMGAVFGTLMCFQPMGAMWLYDNWNRPDRGSAKWTAMVSWAIFVIVAGTFLMIAGTYGSVVGLINIFAESDGSAAWSCADNSNSV</sequence>
<comment type="caution">
    <text evidence="8">The sequence shown here is derived from an EMBL/GenBank/DDBJ whole genome shotgun (WGS) entry which is preliminary data.</text>
</comment>
<name>A0AB34KK46_9PEZI</name>
<dbReference type="PANTHER" id="PTHR22950:SF683">
    <property type="entry name" value="AMINO ACID TRANSPORTER (EUROFUNG)"/>
    <property type="match status" value="1"/>
</dbReference>
<feature type="transmembrane region" description="Helical" evidence="6">
    <location>
        <begin position="150"/>
        <end position="170"/>
    </location>
</feature>
<protein>
    <recommendedName>
        <fullName evidence="7">Amino acid transporter transmembrane domain-containing protein</fullName>
    </recommendedName>
</protein>
<comment type="similarity">
    <text evidence="2">Belongs to the amino acid/polyamine transporter 2 family.</text>
</comment>
<dbReference type="RefSeq" id="XP_069228565.1">
    <property type="nucleotide sequence ID" value="XM_069374336.1"/>
</dbReference>
<organism evidence="8 9">
    <name type="scientific">Cladosporium halotolerans</name>
    <dbReference type="NCBI Taxonomy" id="1052096"/>
    <lineage>
        <taxon>Eukaryota</taxon>
        <taxon>Fungi</taxon>
        <taxon>Dikarya</taxon>
        <taxon>Ascomycota</taxon>
        <taxon>Pezizomycotina</taxon>
        <taxon>Dothideomycetes</taxon>
        <taxon>Dothideomycetidae</taxon>
        <taxon>Cladosporiales</taxon>
        <taxon>Cladosporiaceae</taxon>
        <taxon>Cladosporium</taxon>
    </lineage>
</organism>
<feature type="transmembrane region" description="Helical" evidence="6">
    <location>
        <begin position="306"/>
        <end position="325"/>
    </location>
</feature>
<feature type="transmembrane region" description="Helical" evidence="6">
    <location>
        <begin position="122"/>
        <end position="144"/>
    </location>
</feature>
<evidence type="ECO:0000256" key="6">
    <source>
        <dbReference type="SAM" id="Phobius"/>
    </source>
</evidence>
<evidence type="ECO:0000256" key="2">
    <source>
        <dbReference type="ARBA" id="ARBA00008066"/>
    </source>
</evidence>
<proteinExistence type="inferred from homology"/>
<feature type="transmembrane region" description="Helical" evidence="6">
    <location>
        <begin position="231"/>
        <end position="251"/>
    </location>
</feature>
<evidence type="ECO:0000256" key="5">
    <source>
        <dbReference type="ARBA" id="ARBA00023136"/>
    </source>
</evidence>
<gene>
    <name evidence="8" type="ORF">WHR41_05731</name>
</gene>
<feature type="transmembrane region" description="Helical" evidence="6">
    <location>
        <begin position="346"/>
        <end position="370"/>
    </location>
</feature>
<dbReference type="GO" id="GO:0016020">
    <property type="term" value="C:membrane"/>
    <property type="evidence" value="ECO:0007669"/>
    <property type="project" value="UniProtKB-SubCell"/>
</dbReference>
<keyword evidence="3 6" id="KW-0812">Transmembrane</keyword>
<evidence type="ECO:0000313" key="8">
    <source>
        <dbReference type="EMBL" id="KAL1585459.1"/>
    </source>
</evidence>
<keyword evidence="4 6" id="KW-1133">Transmembrane helix</keyword>
<dbReference type="GeneID" id="96007174"/>
<evidence type="ECO:0000259" key="7">
    <source>
        <dbReference type="Pfam" id="PF01490"/>
    </source>
</evidence>
<accession>A0AB34KK46</accession>
<evidence type="ECO:0000256" key="3">
    <source>
        <dbReference type="ARBA" id="ARBA00022692"/>
    </source>
</evidence>
<dbReference type="InterPro" id="IPR013057">
    <property type="entry name" value="AA_transpt_TM"/>
</dbReference>
<evidence type="ECO:0000256" key="1">
    <source>
        <dbReference type="ARBA" id="ARBA00004141"/>
    </source>
</evidence>
<evidence type="ECO:0000256" key="4">
    <source>
        <dbReference type="ARBA" id="ARBA00022989"/>
    </source>
</evidence>
<feature type="transmembrane region" description="Helical" evidence="6">
    <location>
        <begin position="420"/>
        <end position="445"/>
    </location>
</feature>
<dbReference type="AlphaFoldDB" id="A0AB34KK46"/>